<evidence type="ECO:0000313" key="4">
    <source>
        <dbReference type="Proteomes" id="UP001597399"/>
    </source>
</evidence>
<sequence>MIIDIVLGYAVGKGGLENVIKLVYGELERRGHTVRVFQMVPPENQEWADNISNIYYYGDRDTPYAILDEKIIGKLSLRYEQLTRLLGRPNIVLATHAPIISYLCRLAVDKMELKKSRPIILSWLHGPPEIFGGERCLALCEGHLAISKSIGNQIAKYDNPNKVYYIGNTIDFDHASLIRKTNGRTKFVYVGRIENSQKRLDVLLKGLQNLKGEWALDIIGDGPYVIPLKKMASEFKIDRNINWHGWKEQPWDTITDVSLLILSSDFEGFALILIEALARGVPVISSNWSGADEIVDEDKNGWLFPCGDREKLHNILQDIIDGKKVLPNAETCMDSVEKYRVKNVVDRIEATFHKVVERRS</sequence>
<comment type="caution">
    <text evidence="3">The sequence shown here is derived from an EMBL/GenBank/DDBJ whole genome shotgun (WGS) entry which is preliminary data.</text>
</comment>
<protein>
    <submittedName>
        <fullName evidence="3">Glycosyltransferase</fullName>
        <ecNumber evidence="3">2.4.-.-</ecNumber>
    </submittedName>
</protein>
<evidence type="ECO:0000313" key="3">
    <source>
        <dbReference type="EMBL" id="MFD2692389.1"/>
    </source>
</evidence>
<evidence type="ECO:0000259" key="2">
    <source>
        <dbReference type="Pfam" id="PF13439"/>
    </source>
</evidence>
<dbReference type="Pfam" id="PF13439">
    <property type="entry name" value="Glyco_transf_4"/>
    <property type="match status" value="1"/>
</dbReference>
<dbReference type="EC" id="2.4.-.-" evidence="3"/>
<dbReference type="InterPro" id="IPR001296">
    <property type="entry name" value="Glyco_trans_1"/>
</dbReference>
<keyword evidence="3" id="KW-0808">Transferase</keyword>
<dbReference type="PANTHER" id="PTHR12526">
    <property type="entry name" value="GLYCOSYLTRANSFERASE"/>
    <property type="match status" value="1"/>
</dbReference>
<dbReference type="Proteomes" id="UP001597399">
    <property type="component" value="Unassembled WGS sequence"/>
</dbReference>
<dbReference type="SUPFAM" id="SSF53756">
    <property type="entry name" value="UDP-Glycosyltransferase/glycogen phosphorylase"/>
    <property type="match status" value="1"/>
</dbReference>
<keyword evidence="3" id="KW-0328">Glycosyltransferase</keyword>
<gene>
    <name evidence="3" type="ORF">ACFSUE_01850</name>
</gene>
<proteinExistence type="predicted"/>
<feature type="domain" description="Glycosyltransferase subfamily 4-like N-terminal" evidence="2">
    <location>
        <begin position="14"/>
        <end position="173"/>
    </location>
</feature>
<reference evidence="4" key="1">
    <citation type="journal article" date="2019" name="Int. J. Syst. Evol. Microbiol.">
        <title>The Global Catalogue of Microorganisms (GCM) 10K type strain sequencing project: providing services to taxonomists for standard genome sequencing and annotation.</title>
        <authorList>
            <consortium name="The Broad Institute Genomics Platform"/>
            <consortium name="The Broad Institute Genome Sequencing Center for Infectious Disease"/>
            <person name="Wu L."/>
            <person name="Ma J."/>
        </authorList>
    </citation>
    <scope>NUCLEOTIDE SEQUENCE [LARGE SCALE GENOMIC DNA]</scope>
    <source>
        <strain evidence="4">TISTR 2466</strain>
    </source>
</reference>
<name>A0ABW5RZ23_9BACL</name>
<dbReference type="PANTHER" id="PTHR12526:SF630">
    <property type="entry name" value="GLYCOSYLTRANSFERASE"/>
    <property type="match status" value="1"/>
</dbReference>
<dbReference type="CDD" id="cd03811">
    <property type="entry name" value="GT4_GT28_WabH-like"/>
    <property type="match status" value="1"/>
</dbReference>
<keyword evidence="4" id="KW-1185">Reference proteome</keyword>
<dbReference type="EMBL" id="JBHUMQ010000003">
    <property type="protein sequence ID" value="MFD2692389.1"/>
    <property type="molecule type" value="Genomic_DNA"/>
</dbReference>
<accession>A0ABW5RZ23</accession>
<organism evidence="3 4">
    <name type="scientific">Sporolactobacillus shoreicorticis</name>
    <dbReference type="NCBI Taxonomy" id="1923877"/>
    <lineage>
        <taxon>Bacteria</taxon>
        <taxon>Bacillati</taxon>
        <taxon>Bacillota</taxon>
        <taxon>Bacilli</taxon>
        <taxon>Bacillales</taxon>
        <taxon>Sporolactobacillaceae</taxon>
        <taxon>Sporolactobacillus</taxon>
    </lineage>
</organism>
<feature type="domain" description="Glycosyl transferase family 1" evidence="1">
    <location>
        <begin position="181"/>
        <end position="324"/>
    </location>
</feature>
<dbReference type="GO" id="GO:0016757">
    <property type="term" value="F:glycosyltransferase activity"/>
    <property type="evidence" value="ECO:0007669"/>
    <property type="project" value="UniProtKB-KW"/>
</dbReference>
<dbReference type="RefSeq" id="WP_253059363.1">
    <property type="nucleotide sequence ID" value="NZ_JAMXWM010000004.1"/>
</dbReference>
<dbReference type="InterPro" id="IPR028098">
    <property type="entry name" value="Glyco_trans_4-like_N"/>
</dbReference>
<evidence type="ECO:0000259" key="1">
    <source>
        <dbReference type="Pfam" id="PF00534"/>
    </source>
</evidence>
<dbReference type="Pfam" id="PF00534">
    <property type="entry name" value="Glycos_transf_1"/>
    <property type="match status" value="1"/>
</dbReference>
<dbReference type="Gene3D" id="3.40.50.2000">
    <property type="entry name" value="Glycogen Phosphorylase B"/>
    <property type="match status" value="2"/>
</dbReference>